<dbReference type="Pfam" id="PF00903">
    <property type="entry name" value="Glyoxalase"/>
    <property type="match status" value="2"/>
</dbReference>
<dbReference type="PROSITE" id="PS00935">
    <property type="entry name" value="GLYOXALASE_I_2"/>
    <property type="match status" value="1"/>
</dbReference>
<dbReference type="InterPro" id="IPR018146">
    <property type="entry name" value="Glyoxalase_1_CS"/>
</dbReference>
<comment type="pathway">
    <text evidence="1 9">Secondary metabolite metabolism; methylglyoxal degradation; (R)-lactate from methylglyoxal: step 1/2.</text>
</comment>
<evidence type="ECO:0000313" key="11">
    <source>
        <dbReference type="EMBL" id="RFU81842.1"/>
    </source>
</evidence>
<accession>A0A395P0L2</accession>
<feature type="active site" description="Proton donor/acceptor" evidence="7">
    <location>
        <position position="282"/>
    </location>
</feature>
<name>A0A395P0L2_TRIAR</name>
<dbReference type="PROSITE" id="PS00934">
    <property type="entry name" value="GLYOXALASE_I_1"/>
    <property type="match status" value="1"/>
</dbReference>
<dbReference type="InterPro" id="IPR004361">
    <property type="entry name" value="Glyoxalase_1"/>
</dbReference>
<evidence type="ECO:0000256" key="9">
    <source>
        <dbReference type="RuleBase" id="RU361179"/>
    </source>
</evidence>
<feature type="binding site" evidence="8">
    <location>
        <position position="209"/>
    </location>
    <ligand>
        <name>Zn(2+)</name>
        <dbReference type="ChEBI" id="CHEBI:29105"/>
        <note>ligand shared between dimeric partners</note>
    </ligand>
</feature>
<keyword evidence="4 8" id="KW-0479">Metal-binding</keyword>
<dbReference type="UniPathway" id="UPA00619">
    <property type="reaction ID" value="UER00675"/>
</dbReference>
<keyword evidence="6 9" id="KW-0456">Lyase</keyword>
<protein>
    <recommendedName>
        <fullName evidence="3 9">Lactoylglutathione lyase</fullName>
        <ecNumber evidence="3 9">4.4.1.5</ecNumber>
    </recommendedName>
    <alternativeName>
        <fullName evidence="9">Glyoxalase I</fullName>
    </alternativeName>
</protein>
<dbReference type="Proteomes" id="UP000266272">
    <property type="component" value="Unassembled WGS sequence"/>
</dbReference>
<organism evidence="11 12">
    <name type="scientific">Trichoderma arundinaceum</name>
    <dbReference type="NCBI Taxonomy" id="490622"/>
    <lineage>
        <taxon>Eukaryota</taxon>
        <taxon>Fungi</taxon>
        <taxon>Dikarya</taxon>
        <taxon>Ascomycota</taxon>
        <taxon>Pezizomycotina</taxon>
        <taxon>Sordariomycetes</taxon>
        <taxon>Hypocreomycetidae</taxon>
        <taxon>Hypocreales</taxon>
        <taxon>Hypocreaceae</taxon>
        <taxon>Trichoderma</taxon>
    </lineage>
</organism>
<keyword evidence="12" id="KW-1185">Reference proteome</keyword>
<comment type="catalytic activity">
    <reaction evidence="9">
        <text>(R)-S-lactoylglutathione = methylglyoxal + glutathione</text>
        <dbReference type="Rhea" id="RHEA:19069"/>
        <dbReference type="ChEBI" id="CHEBI:17158"/>
        <dbReference type="ChEBI" id="CHEBI:57474"/>
        <dbReference type="ChEBI" id="CHEBI:57925"/>
        <dbReference type="EC" id="4.4.1.5"/>
    </reaction>
</comment>
<evidence type="ECO:0000256" key="6">
    <source>
        <dbReference type="ARBA" id="ARBA00023239"/>
    </source>
</evidence>
<dbReference type="PROSITE" id="PS51819">
    <property type="entry name" value="VOC"/>
    <property type="match status" value="2"/>
</dbReference>
<comment type="caution">
    <text evidence="11">The sequence shown here is derived from an EMBL/GenBank/DDBJ whole genome shotgun (WGS) entry which is preliminary data.</text>
</comment>
<evidence type="ECO:0000256" key="4">
    <source>
        <dbReference type="ARBA" id="ARBA00022723"/>
    </source>
</evidence>
<feature type="binding site" evidence="8">
    <location>
        <position position="236"/>
    </location>
    <ligand>
        <name>Zn(2+)</name>
        <dbReference type="ChEBI" id="CHEBI:29105"/>
        <note>ligand shared between dimeric partners</note>
    </ligand>
</feature>
<gene>
    <name evidence="11" type="ORF">TARUN_351</name>
</gene>
<feature type="domain" description="VOC" evidence="10">
    <location>
        <begin position="145"/>
        <end position="286"/>
    </location>
</feature>
<dbReference type="PANTHER" id="PTHR10374">
    <property type="entry name" value="LACTOYLGLUTATHIONE LYASE GLYOXALASE I"/>
    <property type="match status" value="1"/>
</dbReference>
<evidence type="ECO:0000256" key="2">
    <source>
        <dbReference type="ARBA" id="ARBA00010363"/>
    </source>
</evidence>
<evidence type="ECO:0000256" key="7">
    <source>
        <dbReference type="PIRSR" id="PIRSR604361-1"/>
    </source>
</evidence>
<dbReference type="InterPro" id="IPR004360">
    <property type="entry name" value="Glyas_Fos-R_dOase_dom"/>
</dbReference>
<evidence type="ECO:0000313" key="12">
    <source>
        <dbReference type="Proteomes" id="UP000266272"/>
    </source>
</evidence>
<evidence type="ECO:0000256" key="8">
    <source>
        <dbReference type="PIRSR" id="PIRSR604361-3"/>
    </source>
</evidence>
<dbReference type="GO" id="GO:0046872">
    <property type="term" value="F:metal ion binding"/>
    <property type="evidence" value="ECO:0007669"/>
    <property type="project" value="UniProtKB-UniRule"/>
</dbReference>
<dbReference type="CDD" id="cd07233">
    <property type="entry name" value="GlxI_Zn"/>
    <property type="match status" value="2"/>
</dbReference>
<dbReference type="AlphaFoldDB" id="A0A395P0L2"/>
<dbReference type="InterPro" id="IPR037523">
    <property type="entry name" value="VOC_core"/>
</dbReference>
<dbReference type="InterPro" id="IPR029068">
    <property type="entry name" value="Glyas_Bleomycin-R_OHBP_Dase"/>
</dbReference>
<evidence type="ECO:0000256" key="5">
    <source>
        <dbReference type="ARBA" id="ARBA00022833"/>
    </source>
</evidence>
<comment type="cofactor">
    <cofactor evidence="8">
        <name>Zn(2+)</name>
        <dbReference type="ChEBI" id="CHEBI:29105"/>
    </cofactor>
    <text evidence="8">Binds 1 zinc ion per subunit. In the homodimer, two zinc ions are bound between subunits.</text>
</comment>
<keyword evidence="5 8" id="KW-0862">Zinc</keyword>
<dbReference type="EMBL" id="PXOA01000023">
    <property type="protein sequence ID" value="RFU81842.1"/>
    <property type="molecule type" value="Genomic_DNA"/>
</dbReference>
<sequence>MAATTDLSTYKFNHSMIRVKDPKESVKFYEFLGLSVVRKLEFPEAKFDLYFLAYNSKGAVSFGNSGVDREGVIELTHNYGTENDPTYTINNGNKDPHRGFGHTCISVDNIQAACQRIEDAGYKFQKKLTDGRMNNIAFALDPDGYWNHTMIRVKDHQKSLKFYQEVLGMSLFRTHEAASAGFNLYFLGYPGTQGVPQDGKTSDREGLLELTWNYGTEKDESFSYHNGNDQPQGFGHICVSVDDLDAACQRFEDLKCNWKKRLTDGRMRNVAFLLDPDGYWVEIVQNDRYSDKNTV</sequence>
<proteinExistence type="inferred from homology"/>
<reference evidence="11 12" key="1">
    <citation type="journal article" date="2018" name="PLoS Pathog.">
        <title>Evolution of structural diversity of trichothecenes, a family of toxins produced by plant pathogenic and entomopathogenic fungi.</title>
        <authorList>
            <person name="Proctor R.H."/>
            <person name="McCormick S.P."/>
            <person name="Kim H.S."/>
            <person name="Cardoza R.E."/>
            <person name="Stanley A.M."/>
            <person name="Lindo L."/>
            <person name="Kelly A."/>
            <person name="Brown D.W."/>
            <person name="Lee T."/>
            <person name="Vaughan M.M."/>
            <person name="Alexander N.J."/>
            <person name="Busman M."/>
            <person name="Gutierrez S."/>
        </authorList>
    </citation>
    <scope>NUCLEOTIDE SEQUENCE [LARGE SCALE GENOMIC DNA]</scope>
    <source>
        <strain evidence="11 12">IBT 40837</strain>
    </source>
</reference>
<evidence type="ECO:0000256" key="3">
    <source>
        <dbReference type="ARBA" id="ARBA00012081"/>
    </source>
</evidence>
<dbReference type="NCBIfam" id="TIGR00068">
    <property type="entry name" value="glyox_I"/>
    <property type="match status" value="2"/>
</dbReference>
<feature type="domain" description="VOC" evidence="10">
    <location>
        <begin position="11"/>
        <end position="152"/>
    </location>
</feature>
<evidence type="ECO:0000256" key="1">
    <source>
        <dbReference type="ARBA" id="ARBA00005008"/>
    </source>
</evidence>
<feature type="binding site" evidence="8">
    <location>
        <position position="282"/>
    </location>
    <ligand>
        <name>Zn(2+)</name>
        <dbReference type="ChEBI" id="CHEBI:29105"/>
        <note>ligand shared between dimeric partners</note>
    </ligand>
</feature>
<evidence type="ECO:0000259" key="10">
    <source>
        <dbReference type="PROSITE" id="PS51819"/>
    </source>
</evidence>
<dbReference type="GO" id="GO:0004462">
    <property type="term" value="F:lactoylglutathione lyase activity"/>
    <property type="evidence" value="ECO:0007669"/>
    <property type="project" value="UniProtKB-UniRule"/>
</dbReference>
<dbReference type="SUPFAM" id="SSF54593">
    <property type="entry name" value="Glyoxalase/Bleomycin resistance protein/Dihydroxybiphenyl dioxygenase"/>
    <property type="match status" value="2"/>
</dbReference>
<dbReference type="EC" id="4.4.1.5" evidence="3 9"/>
<dbReference type="OrthoDB" id="16820at2759"/>
<dbReference type="STRING" id="490622.A0A395P0L2"/>
<dbReference type="Gene3D" id="3.10.180.10">
    <property type="entry name" value="2,3-Dihydroxybiphenyl 1,2-Dioxygenase, domain 1"/>
    <property type="match status" value="2"/>
</dbReference>
<dbReference type="PANTHER" id="PTHR10374:SF30">
    <property type="entry name" value="LACTOYLGLUTATHIONE LYASE"/>
    <property type="match status" value="1"/>
</dbReference>
<comment type="similarity">
    <text evidence="2 9">Belongs to the glyoxalase I family.</text>
</comment>
<comment type="function">
    <text evidence="9">Catalyzes the conversion of hemimercaptal, formed from methylglyoxal and glutathione, to S-lactoylglutathione.</text>
</comment>